<dbReference type="SUPFAM" id="SSF53686">
    <property type="entry name" value="Tryptophan synthase beta subunit-like PLP-dependent enzymes"/>
    <property type="match status" value="1"/>
</dbReference>
<evidence type="ECO:0000256" key="2">
    <source>
        <dbReference type="ARBA" id="ARBA00022898"/>
    </source>
</evidence>
<feature type="domain" description="Tryptophan synthase beta chain-like PALP" evidence="3">
    <location>
        <begin position="28"/>
        <end position="313"/>
    </location>
</feature>
<protein>
    <submittedName>
        <fullName evidence="4">S-sulfocysteine synthase CysK2</fullName>
    </submittedName>
</protein>
<keyword evidence="2" id="KW-0663">Pyridoxal phosphate</keyword>
<name>A0ABN2MC44_9ACTN</name>
<evidence type="ECO:0000313" key="4">
    <source>
        <dbReference type="EMBL" id="GAA1820031.1"/>
    </source>
</evidence>
<dbReference type="InterPro" id="IPR001926">
    <property type="entry name" value="TrpB-like_PALP"/>
</dbReference>
<dbReference type="EMBL" id="BAAALT010000168">
    <property type="protein sequence ID" value="GAA1820031.1"/>
    <property type="molecule type" value="Genomic_DNA"/>
</dbReference>
<dbReference type="Gene3D" id="3.40.50.1100">
    <property type="match status" value="2"/>
</dbReference>
<evidence type="ECO:0000313" key="5">
    <source>
        <dbReference type="Proteomes" id="UP001500218"/>
    </source>
</evidence>
<keyword evidence="5" id="KW-1185">Reference proteome</keyword>
<dbReference type="InterPro" id="IPR036052">
    <property type="entry name" value="TrpB-like_PALP_sf"/>
</dbReference>
<sequence length="371" mass="40540">MSKVAVARVGDLPSAKTAHNRGTCRSVEQLVGNTPLVWTPDVRWDCGRGFWAKLEGANPGGIKDRPGLHLIRRARDRGDLAPGAPIIESTSGTLGLGLALAAVTYQHPVTLVTDPGLEPSLRYLLGAFGARVETVERPHPIGGWQQARRDRVSALLAEHAGAYCPDQYHNPDNVDAYRDLAVELVGQIERVDVLVCSVGTGGHSAGIFRVLRRYHPNLRLVGVDTVGSTIFGQSARPRLMRGLGSSIYPRNVDYAAFSEVHWVAPTEAIWMCRRLAAARYVTGGWSVGAVALVASWLARTLPPATTIVGVFPDGPQRYAETIYNDEYCHQHDLFDRPPADDPDELSHPWQREVVGWSRCRTVVDPIAGRGR</sequence>
<reference evidence="4 5" key="1">
    <citation type="journal article" date="2019" name="Int. J. Syst. Evol. Microbiol.">
        <title>The Global Catalogue of Microorganisms (GCM) 10K type strain sequencing project: providing services to taxonomists for standard genome sequencing and annotation.</title>
        <authorList>
            <consortium name="The Broad Institute Genomics Platform"/>
            <consortium name="The Broad Institute Genome Sequencing Center for Infectious Disease"/>
            <person name="Wu L."/>
            <person name="Ma J."/>
        </authorList>
    </citation>
    <scope>NUCLEOTIDE SEQUENCE [LARGE SCALE GENOMIC DNA]</scope>
    <source>
        <strain evidence="4 5">JCM 13250</strain>
    </source>
</reference>
<dbReference type="PANTHER" id="PTHR10314">
    <property type="entry name" value="CYSTATHIONINE BETA-SYNTHASE"/>
    <property type="match status" value="1"/>
</dbReference>
<dbReference type="InterPro" id="IPR050214">
    <property type="entry name" value="Cys_Synth/Cystath_Beta-Synth"/>
</dbReference>
<gene>
    <name evidence="4" type="primary">cysK2</name>
    <name evidence="4" type="ORF">GCM10009682_45590</name>
</gene>
<organism evidence="4 5">
    <name type="scientific">Luedemannella flava</name>
    <dbReference type="NCBI Taxonomy" id="349316"/>
    <lineage>
        <taxon>Bacteria</taxon>
        <taxon>Bacillati</taxon>
        <taxon>Actinomycetota</taxon>
        <taxon>Actinomycetes</taxon>
        <taxon>Micromonosporales</taxon>
        <taxon>Micromonosporaceae</taxon>
        <taxon>Luedemannella</taxon>
    </lineage>
</organism>
<dbReference type="Pfam" id="PF00291">
    <property type="entry name" value="PALP"/>
    <property type="match status" value="1"/>
</dbReference>
<evidence type="ECO:0000259" key="3">
    <source>
        <dbReference type="Pfam" id="PF00291"/>
    </source>
</evidence>
<dbReference type="CDD" id="cd01561">
    <property type="entry name" value="CBS_like"/>
    <property type="match status" value="1"/>
</dbReference>
<accession>A0ABN2MC44</accession>
<comment type="cofactor">
    <cofactor evidence="1">
        <name>pyridoxal 5'-phosphate</name>
        <dbReference type="ChEBI" id="CHEBI:597326"/>
    </cofactor>
</comment>
<comment type="caution">
    <text evidence="4">The sequence shown here is derived from an EMBL/GenBank/DDBJ whole genome shotgun (WGS) entry which is preliminary data.</text>
</comment>
<dbReference type="RefSeq" id="WP_344135960.1">
    <property type="nucleotide sequence ID" value="NZ_BAAALT010000168.1"/>
</dbReference>
<dbReference type="Proteomes" id="UP001500218">
    <property type="component" value="Unassembled WGS sequence"/>
</dbReference>
<proteinExistence type="predicted"/>
<evidence type="ECO:0000256" key="1">
    <source>
        <dbReference type="ARBA" id="ARBA00001933"/>
    </source>
</evidence>